<gene>
    <name evidence="2" type="ORF">SAMN04489714_1626</name>
</gene>
<reference evidence="2 3" key="1">
    <citation type="submission" date="2016-10" db="EMBL/GenBank/DDBJ databases">
        <authorList>
            <person name="Varghese N."/>
            <person name="Submissions S."/>
        </authorList>
    </citation>
    <scope>NUCLEOTIDE SEQUENCE [LARGE SCALE GENOMIC DNA]</scope>
    <source>
        <strain evidence="2 3">DSM 9169</strain>
    </source>
</reference>
<dbReference type="EMBL" id="LT629792">
    <property type="protein sequence ID" value="SDU01466.1"/>
    <property type="molecule type" value="Genomic_DNA"/>
</dbReference>
<evidence type="ECO:0000313" key="2">
    <source>
        <dbReference type="EMBL" id="SDU01466.1"/>
    </source>
</evidence>
<evidence type="ECO:0000256" key="1">
    <source>
        <dbReference type="SAM" id="MobiDB-lite"/>
    </source>
</evidence>
<sequence>MEGKRKDCPATSLQKLSRWNRGIFQGEPTRGNPHGRGYPPGSSRVIHKYHPYHHRIHKLPLLLPHTPLPHVMLFQPCNST</sequence>
<keyword evidence="3" id="KW-1185">Reference proteome</keyword>
<name>A0ABY0V9Y4_9ACTO</name>
<organism evidence="2 3">
    <name type="scientific">Schaalia radingae</name>
    <dbReference type="NCBI Taxonomy" id="131110"/>
    <lineage>
        <taxon>Bacteria</taxon>
        <taxon>Bacillati</taxon>
        <taxon>Actinomycetota</taxon>
        <taxon>Actinomycetes</taxon>
        <taxon>Actinomycetales</taxon>
        <taxon>Actinomycetaceae</taxon>
        <taxon>Schaalia</taxon>
    </lineage>
</organism>
<evidence type="ECO:0000313" key="3">
    <source>
        <dbReference type="Proteomes" id="UP000198976"/>
    </source>
</evidence>
<feature type="region of interest" description="Disordered" evidence="1">
    <location>
        <begin position="19"/>
        <end position="42"/>
    </location>
</feature>
<dbReference type="Proteomes" id="UP000198976">
    <property type="component" value="Chromosome I"/>
</dbReference>
<accession>A0ABY0V9Y4</accession>
<protein>
    <submittedName>
        <fullName evidence="2">Uncharacterized protein</fullName>
    </submittedName>
</protein>
<proteinExistence type="predicted"/>